<reference evidence="1 2" key="1">
    <citation type="submission" date="2023-07" db="EMBL/GenBank/DDBJ databases">
        <title>Genomic Encyclopedia of Type Strains, Phase IV (KMG-IV): sequencing the most valuable type-strain genomes for metagenomic binning, comparative biology and taxonomic classification.</title>
        <authorList>
            <person name="Goeker M."/>
        </authorList>
    </citation>
    <scope>NUCLEOTIDE SEQUENCE [LARGE SCALE GENOMIC DNA]</scope>
    <source>
        <strain evidence="1 2">DSM 40573</strain>
    </source>
</reference>
<sequence>MRRLPSIWRGAAGVWLPERMTVLVTRRHVDYVRVTTTGCYAAS</sequence>
<comment type="caution">
    <text evidence="1">The sequence shown here is derived from an EMBL/GenBank/DDBJ whole genome shotgun (WGS) entry which is preliminary data.</text>
</comment>
<gene>
    <name evidence="1" type="ORF">QO019_003925</name>
</gene>
<evidence type="ECO:0000313" key="1">
    <source>
        <dbReference type="EMBL" id="MDQ0489056.1"/>
    </source>
</evidence>
<proteinExistence type="predicted"/>
<evidence type="ECO:0000313" key="2">
    <source>
        <dbReference type="Proteomes" id="UP001236795"/>
    </source>
</evidence>
<accession>A0ABU0KKV1</accession>
<organism evidence="1 2">
    <name type="scientific">Streptomyces thermodiastaticus</name>
    <dbReference type="NCBI Taxonomy" id="44061"/>
    <lineage>
        <taxon>Bacteria</taxon>
        <taxon>Bacillati</taxon>
        <taxon>Actinomycetota</taxon>
        <taxon>Actinomycetes</taxon>
        <taxon>Kitasatosporales</taxon>
        <taxon>Streptomycetaceae</taxon>
        <taxon>Streptomyces</taxon>
    </lineage>
</organism>
<name>A0ABU0KKV1_9ACTN</name>
<dbReference type="Proteomes" id="UP001236795">
    <property type="component" value="Unassembled WGS sequence"/>
</dbReference>
<dbReference type="EMBL" id="JAUSWC010000013">
    <property type="protein sequence ID" value="MDQ0489056.1"/>
    <property type="molecule type" value="Genomic_DNA"/>
</dbReference>
<keyword evidence="2" id="KW-1185">Reference proteome</keyword>
<protein>
    <submittedName>
        <fullName evidence="1">Uncharacterized protein</fullName>
    </submittedName>
</protein>